<dbReference type="VEuPathDB" id="FungiDB:PNEG_00688"/>
<dbReference type="GO" id="GO:0006261">
    <property type="term" value="P:DNA-templated DNA replication"/>
    <property type="evidence" value="ECO:0007669"/>
    <property type="project" value="TreeGrafter"/>
</dbReference>
<dbReference type="HOGENOM" id="CLU_029749_0_0_1"/>
<name>M7PKU1_PNEMU</name>
<dbReference type="InterPro" id="IPR019775">
    <property type="entry name" value="WD40_repeat_CS"/>
</dbReference>
<feature type="repeat" description="WD" evidence="5">
    <location>
        <begin position="121"/>
        <end position="154"/>
    </location>
</feature>
<dbReference type="Pfam" id="PF00400">
    <property type="entry name" value="WD40"/>
    <property type="match status" value="3"/>
</dbReference>
<dbReference type="InterPro" id="IPR045227">
    <property type="entry name" value="WDR18/Ipi3/RID3"/>
</dbReference>
<evidence type="ECO:0000256" key="4">
    <source>
        <dbReference type="ARBA" id="ARBA00022737"/>
    </source>
</evidence>
<comment type="function">
    <text evidence="1 6">Component of the RIX1 complex required for processing of ITS2 sequences from 35S pre-rRNA.</text>
</comment>
<dbReference type="InterPro" id="IPR001680">
    <property type="entry name" value="WD40_rpt"/>
</dbReference>
<dbReference type="OMA" id="GVNARIY"/>
<dbReference type="GO" id="GO:0006364">
    <property type="term" value="P:rRNA processing"/>
    <property type="evidence" value="ECO:0007669"/>
    <property type="project" value="UniProtKB-UniRule"/>
</dbReference>
<comment type="subunit">
    <text evidence="6">Component of the RIX1 complex, composed of IPI1, RIX1/IPI2 and IPI3 in a 1:2:2 stoichiometry. The complex interacts (via RIX1) with MDN1 (via its hexameric AAA ATPase ring) and the pre-60S ribosome particles.</text>
</comment>
<comment type="caution">
    <text evidence="7">The sequence shown here is derived from an EMBL/GenBank/DDBJ whole genome shotgun (WGS) entry which is preliminary data.</text>
</comment>
<dbReference type="SUPFAM" id="SSF50978">
    <property type="entry name" value="WD40 repeat-like"/>
    <property type="match status" value="1"/>
</dbReference>
<dbReference type="PROSITE" id="PS50082">
    <property type="entry name" value="WD_REPEATS_2"/>
    <property type="match status" value="3"/>
</dbReference>
<evidence type="ECO:0000256" key="2">
    <source>
        <dbReference type="ARBA" id="ARBA00010143"/>
    </source>
</evidence>
<accession>M7PKU1</accession>
<dbReference type="Proteomes" id="UP000011958">
    <property type="component" value="Unassembled WGS sequence"/>
</dbReference>
<dbReference type="GeneID" id="19894386"/>
<dbReference type="RefSeq" id="XP_007872586.1">
    <property type="nucleotide sequence ID" value="XM_007874395.1"/>
</dbReference>
<dbReference type="SMART" id="SM00320">
    <property type="entry name" value="WD40"/>
    <property type="match status" value="4"/>
</dbReference>
<feature type="repeat" description="WD" evidence="5">
    <location>
        <begin position="282"/>
        <end position="323"/>
    </location>
</feature>
<organism evidence="7 8">
    <name type="scientific">Pneumocystis murina (strain B123)</name>
    <name type="common">Mouse pneumocystis pneumonia agent</name>
    <name type="synonym">Pneumocystis carinii f. sp. muris</name>
    <dbReference type="NCBI Taxonomy" id="1069680"/>
    <lineage>
        <taxon>Eukaryota</taxon>
        <taxon>Fungi</taxon>
        <taxon>Dikarya</taxon>
        <taxon>Ascomycota</taxon>
        <taxon>Taphrinomycotina</taxon>
        <taxon>Pneumocystomycetes</taxon>
        <taxon>Pneumocystaceae</taxon>
        <taxon>Pneumocystis</taxon>
    </lineage>
</organism>
<evidence type="ECO:0000313" key="7">
    <source>
        <dbReference type="EMBL" id="EMR11089.1"/>
    </source>
</evidence>
<sequence length="453" mass="52126">MNQGNFQEIIVIGYKNEKLVDDTYIYVYDLYTGCQIMKFKQNDCCLKGIFITEKYIFSSQREKPILHIYSWQKESIFQKIILPETLTAFAVSHDVYWAVGGTLQGKIYLWQISSGNLMFVHDAHYQKITAITFVMHDSFFLTGSEDNHLCLWRLLDIVDLYSKKEGCPVKTWNDHSLAITDIVCGFGTANSARVFTSSLDSTVNVWDLSTQSLLTTFVFPKPVTCLAIDPAERAFYAGNDQGDVYLVDLYGFAEEKSLESFYEAIGGSKKVIQSVNDESTIFKGHKNAISCLTLSFDGSLLISGSQDKDVFLWDIATRQIIHTFSKQDGPITSICCKVIYRGFFENKISLQNIPTFKKIQNFQDMNDYSILKNLHVFNELKNKTAWYEDDLTLMRKDLSEFSSIASESVLQLYIKNLQNELQTLYGYYSDLREVHQELWKEYMKSQIVDHDEN</sequence>
<evidence type="ECO:0000256" key="3">
    <source>
        <dbReference type="ARBA" id="ARBA00022574"/>
    </source>
</evidence>
<protein>
    <recommendedName>
        <fullName evidence="6">Pre-rRNA-processing protein IPI3</fullName>
    </recommendedName>
</protein>
<comment type="subcellular location">
    <subcellularLocation>
        <location evidence="6">Nucleus</location>
    </subcellularLocation>
</comment>
<dbReference type="PROSITE" id="PS50294">
    <property type="entry name" value="WD_REPEATS_REGION"/>
    <property type="match status" value="2"/>
</dbReference>
<feature type="repeat" description="WD" evidence="5">
    <location>
        <begin position="194"/>
        <end position="216"/>
    </location>
</feature>
<evidence type="ECO:0000256" key="6">
    <source>
        <dbReference type="RuleBase" id="RU369067"/>
    </source>
</evidence>
<dbReference type="GO" id="GO:0120330">
    <property type="term" value="C:rixosome complex"/>
    <property type="evidence" value="ECO:0007669"/>
    <property type="project" value="UniProtKB-UniRule"/>
</dbReference>
<dbReference type="EMBL" id="AFWA02000002">
    <property type="protein sequence ID" value="EMR11089.1"/>
    <property type="molecule type" value="Genomic_DNA"/>
</dbReference>
<keyword evidence="8" id="KW-1185">Reference proteome</keyword>
<comment type="similarity">
    <text evidence="2 6">Belongs to the WD repeat IPI3/WDR18 family.</text>
</comment>
<dbReference type="GO" id="GO:0005656">
    <property type="term" value="C:nuclear pre-replicative complex"/>
    <property type="evidence" value="ECO:0007669"/>
    <property type="project" value="TreeGrafter"/>
</dbReference>
<keyword evidence="3 5" id="KW-0853">WD repeat</keyword>
<dbReference type="InterPro" id="IPR036322">
    <property type="entry name" value="WD40_repeat_dom_sf"/>
</dbReference>
<dbReference type="Gene3D" id="2.130.10.10">
    <property type="entry name" value="YVTN repeat-like/Quinoprotein amine dehydrogenase"/>
    <property type="match status" value="2"/>
</dbReference>
<dbReference type="PRINTS" id="PR00320">
    <property type="entry name" value="GPROTEINBRPT"/>
</dbReference>
<dbReference type="STRING" id="1069680.M7PKU1"/>
<dbReference type="InterPro" id="IPR020472">
    <property type="entry name" value="WD40_PAC1"/>
</dbReference>
<evidence type="ECO:0000256" key="1">
    <source>
        <dbReference type="ARBA" id="ARBA00002355"/>
    </source>
</evidence>
<dbReference type="PANTHER" id="PTHR18763">
    <property type="entry name" value="WD-REPEAT PROTEIN 18"/>
    <property type="match status" value="1"/>
</dbReference>
<keyword evidence="4" id="KW-0677">Repeat</keyword>
<gene>
    <name evidence="7" type="ORF">PNEG_00688</name>
</gene>
<dbReference type="InterPro" id="IPR015943">
    <property type="entry name" value="WD40/YVTN_repeat-like_dom_sf"/>
</dbReference>
<proteinExistence type="inferred from homology"/>
<dbReference type="PROSITE" id="PS00678">
    <property type="entry name" value="WD_REPEATS_1"/>
    <property type="match status" value="1"/>
</dbReference>
<keyword evidence="6" id="KW-0698">rRNA processing</keyword>
<dbReference type="PANTHER" id="PTHR18763:SF0">
    <property type="entry name" value="WD REPEAT-CONTAINING PROTEIN 18"/>
    <property type="match status" value="1"/>
</dbReference>
<reference evidence="8" key="1">
    <citation type="journal article" date="2016" name="Nat. Commun.">
        <title>Genome analysis of three Pneumocystis species reveals adaptation mechanisms to life exclusively in mammalian hosts.</title>
        <authorList>
            <person name="Ma L."/>
            <person name="Chen Z."/>
            <person name="Huang D.W."/>
            <person name="Kutty G."/>
            <person name="Ishihara M."/>
            <person name="Wang H."/>
            <person name="Abouelleil A."/>
            <person name="Bishop L."/>
            <person name="Davey E."/>
            <person name="Deng R."/>
            <person name="Deng X."/>
            <person name="Fan L."/>
            <person name="Fantoni G."/>
            <person name="Fitzgerald M."/>
            <person name="Gogineni E."/>
            <person name="Goldberg J.M."/>
            <person name="Handley G."/>
            <person name="Hu X."/>
            <person name="Huber C."/>
            <person name="Jiao X."/>
            <person name="Jones K."/>
            <person name="Levin J.Z."/>
            <person name="Liu Y."/>
            <person name="Macdonald P."/>
            <person name="Melnikov A."/>
            <person name="Raley C."/>
            <person name="Sassi M."/>
            <person name="Sherman B.T."/>
            <person name="Song X."/>
            <person name="Sykes S."/>
            <person name="Tran B."/>
            <person name="Walsh L."/>
            <person name="Xia Y."/>
            <person name="Yang J."/>
            <person name="Young S."/>
            <person name="Zeng Q."/>
            <person name="Zheng X."/>
            <person name="Stephens R."/>
            <person name="Nusbaum C."/>
            <person name="Birren B.W."/>
            <person name="Azadi P."/>
            <person name="Lempicki R.A."/>
            <person name="Cuomo C.A."/>
            <person name="Kovacs J.A."/>
        </authorList>
    </citation>
    <scope>NUCLEOTIDE SEQUENCE [LARGE SCALE GENOMIC DNA]</scope>
    <source>
        <strain evidence="8">B123</strain>
    </source>
</reference>
<evidence type="ECO:0000256" key="5">
    <source>
        <dbReference type="PROSITE-ProRule" id="PRU00221"/>
    </source>
</evidence>
<dbReference type="eggNOG" id="KOG0646">
    <property type="taxonomic scope" value="Eukaryota"/>
</dbReference>
<evidence type="ECO:0000313" key="8">
    <source>
        <dbReference type="Proteomes" id="UP000011958"/>
    </source>
</evidence>
<keyword evidence="6" id="KW-0539">Nucleus</keyword>
<dbReference type="OrthoDB" id="756370at2759"/>
<dbReference type="AlphaFoldDB" id="M7PKU1"/>